<dbReference type="OrthoDB" id="9764591at2"/>
<evidence type="ECO:0000256" key="2">
    <source>
        <dbReference type="SAM" id="SignalP"/>
    </source>
</evidence>
<reference evidence="5" key="1">
    <citation type="submission" date="2016-10" db="EMBL/GenBank/DDBJ databases">
        <authorList>
            <person name="Varghese N."/>
            <person name="Submissions S."/>
        </authorList>
    </citation>
    <scope>NUCLEOTIDE SEQUENCE [LARGE SCALE GENOMIC DNA]</scope>
    <source>
        <strain evidence="5">CGMCC 4.3516</strain>
    </source>
</reference>
<sequence>MTKRRTLFALAAGSAALGAAGCSDDNASEDPSDLSMNEFPRNQTLYSTGTAWGPPADWNTINPGESTGLNGLGYETLFLFDPQTTELTPWLAESGEWTEELVYTLKLRPGIKWSDGEDLTADDVKYTAELGQIEAVPYHNIWDWLSAVEVVDDLTVAFTFTEARHQEWNNFLWAEQIVPEHVLSKLSEEEILTGANENPVVSGPYEIHSYDQDRLAWVKRDDWWATEALGLEVAPTFIVDIVNTSNEVTLNLMAQGELDISNNFLPGIQDLIASNPDLSTYYDEAPYMLSANTAMLIPNTTIEPLDDPEFRRAMAFAIDSGKIVDSVYSGIVAAANPTGLLPIWDKYLDQTVIGEVGFSFSTSEAASILAAAGYEDADGDGFVETKNGDPIAFKLNVPTGWTDWEEAARSMATDLRAAGINVTEEFLDAGAVDDARTTGDFQLMLNNWSGTSHTPWTHYRYLFQLPVIDTQSTANFSRWTNEAAWTLTEELAATPAEDPRYQEILSELQRHALVDMPAIPIWYNGAWSQVNNSVWTNWPSDSGGGPQVFPSMWNSLWNMGAIYMLTELKLAE</sequence>
<feature type="chain" id="PRO_5038455751" evidence="2">
    <location>
        <begin position="20"/>
        <end position="572"/>
    </location>
</feature>
<feature type="signal peptide" evidence="2">
    <location>
        <begin position="1"/>
        <end position="19"/>
    </location>
</feature>
<dbReference type="SUPFAM" id="SSF53850">
    <property type="entry name" value="Periplasmic binding protein-like II"/>
    <property type="match status" value="1"/>
</dbReference>
<dbReference type="Pfam" id="PF00496">
    <property type="entry name" value="SBP_bac_5"/>
    <property type="match status" value="1"/>
</dbReference>
<dbReference type="PROSITE" id="PS51257">
    <property type="entry name" value="PROKAR_LIPOPROTEIN"/>
    <property type="match status" value="1"/>
</dbReference>
<dbReference type="GO" id="GO:0015833">
    <property type="term" value="P:peptide transport"/>
    <property type="evidence" value="ECO:0007669"/>
    <property type="project" value="TreeGrafter"/>
</dbReference>
<dbReference type="InterPro" id="IPR039424">
    <property type="entry name" value="SBP_5"/>
</dbReference>
<dbReference type="Proteomes" id="UP000198949">
    <property type="component" value="Unassembled WGS sequence"/>
</dbReference>
<dbReference type="GO" id="GO:1904680">
    <property type="term" value="F:peptide transmembrane transporter activity"/>
    <property type="evidence" value="ECO:0007669"/>
    <property type="project" value="TreeGrafter"/>
</dbReference>
<name>A0A1G7AML0_9ACTN</name>
<organism evidence="4 5">
    <name type="scientific">Glycomyces harbinensis</name>
    <dbReference type="NCBI Taxonomy" id="58114"/>
    <lineage>
        <taxon>Bacteria</taxon>
        <taxon>Bacillati</taxon>
        <taxon>Actinomycetota</taxon>
        <taxon>Actinomycetes</taxon>
        <taxon>Glycomycetales</taxon>
        <taxon>Glycomycetaceae</taxon>
        <taxon>Glycomyces</taxon>
    </lineage>
</organism>
<dbReference type="Gene3D" id="3.40.190.10">
    <property type="entry name" value="Periplasmic binding protein-like II"/>
    <property type="match status" value="1"/>
</dbReference>
<evidence type="ECO:0000259" key="3">
    <source>
        <dbReference type="Pfam" id="PF00496"/>
    </source>
</evidence>
<evidence type="ECO:0000256" key="1">
    <source>
        <dbReference type="SAM" id="MobiDB-lite"/>
    </source>
</evidence>
<dbReference type="CDD" id="cd08509">
    <property type="entry name" value="PBP2_TmCBP_oligosaccharides_like"/>
    <property type="match status" value="1"/>
</dbReference>
<feature type="domain" description="Solute-binding protein family 5" evidence="3">
    <location>
        <begin position="86"/>
        <end position="463"/>
    </location>
</feature>
<dbReference type="Gene3D" id="3.90.76.10">
    <property type="entry name" value="Dipeptide-binding Protein, Domain 1"/>
    <property type="match status" value="1"/>
</dbReference>
<dbReference type="AlphaFoldDB" id="A0A1G7AML0"/>
<dbReference type="EMBL" id="FNAD01000014">
    <property type="protein sequence ID" value="SDE15940.1"/>
    <property type="molecule type" value="Genomic_DNA"/>
</dbReference>
<keyword evidence="2" id="KW-0732">Signal</keyword>
<dbReference type="GO" id="GO:0043190">
    <property type="term" value="C:ATP-binding cassette (ABC) transporter complex"/>
    <property type="evidence" value="ECO:0007669"/>
    <property type="project" value="InterPro"/>
</dbReference>
<dbReference type="InterPro" id="IPR030678">
    <property type="entry name" value="Peptide/Ni-bd"/>
</dbReference>
<evidence type="ECO:0000313" key="5">
    <source>
        <dbReference type="Proteomes" id="UP000198949"/>
    </source>
</evidence>
<evidence type="ECO:0000313" key="4">
    <source>
        <dbReference type="EMBL" id="SDE15940.1"/>
    </source>
</evidence>
<keyword evidence="5" id="KW-1185">Reference proteome</keyword>
<dbReference type="RefSeq" id="WP_091039425.1">
    <property type="nucleotide sequence ID" value="NZ_FNAD01000014.1"/>
</dbReference>
<gene>
    <name evidence="4" type="ORF">SAMN05216270_11434</name>
</gene>
<dbReference type="InterPro" id="IPR000914">
    <property type="entry name" value="SBP_5_dom"/>
</dbReference>
<proteinExistence type="predicted"/>
<dbReference type="GO" id="GO:0042597">
    <property type="term" value="C:periplasmic space"/>
    <property type="evidence" value="ECO:0007669"/>
    <property type="project" value="UniProtKB-ARBA"/>
</dbReference>
<dbReference type="PIRSF" id="PIRSF002741">
    <property type="entry name" value="MppA"/>
    <property type="match status" value="1"/>
</dbReference>
<accession>A0A1G7AML0</accession>
<feature type="region of interest" description="Disordered" evidence="1">
    <location>
        <begin position="19"/>
        <end position="40"/>
    </location>
</feature>
<dbReference type="PANTHER" id="PTHR30290:SF82">
    <property type="entry name" value="ABC-TYPE DIPEPTIDE_OLIGOPEPTIDE TRANSPORT SYSTEM, PERIPLASMIC COMPONENT"/>
    <property type="match status" value="1"/>
</dbReference>
<dbReference type="PANTHER" id="PTHR30290">
    <property type="entry name" value="PERIPLASMIC BINDING COMPONENT OF ABC TRANSPORTER"/>
    <property type="match status" value="1"/>
</dbReference>
<protein>
    <submittedName>
        <fullName evidence="4">Peptide/nickel transport system substrate-binding protein</fullName>
    </submittedName>
</protein>
<dbReference type="STRING" id="58114.SAMN05216270_11434"/>
<dbReference type="Gene3D" id="3.10.105.10">
    <property type="entry name" value="Dipeptide-binding Protein, Domain 3"/>
    <property type="match status" value="1"/>
</dbReference>